<feature type="transmembrane region" description="Helical" evidence="6">
    <location>
        <begin position="310"/>
        <end position="329"/>
    </location>
</feature>
<evidence type="ECO:0000256" key="2">
    <source>
        <dbReference type="ARBA" id="ARBA00007558"/>
    </source>
</evidence>
<evidence type="ECO:0000313" key="9">
    <source>
        <dbReference type="EMBL" id="KAK9397628.1"/>
    </source>
</evidence>
<dbReference type="PANTHER" id="PTHR12770">
    <property type="entry name" value="RUS1 FAMILY PROTEIN C16ORF58"/>
    <property type="match status" value="1"/>
</dbReference>
<evidence type="ECO:0000256" key="1">
    <source>
        <dbReference type="ARBA" id="ARBA00004370"/>
    </source>
</evidence>
<comment type="caution">
    <text evidence="9">The sequence shown here is derived from an EMBL/GenBank/DDBJ whole genome shotgun (WGS) entry which is preliminary data.</text>
</comment>
<dbReference type="AlphaFoldDB" id="A0AAW1B6P6"/>
<evidence type="ECO:0000256" key="6">
    <source>
        <dbReference type="SAM" id="Phobius"/>
    </source>
</evidence>
<evidence type="ECO:0000256" key="5">
    <source>
        <dbReference type="ARBA" id="ARBA00023136"/>
    </source>
</evidence>
<dbReference type="InterPro" id="IPR055412">
    <property type="entry name" value="UVB_sens_C"/>
</dbReference>
<keyword evidence="10" id="KW-1185">Reference proteome</keyword>
<proteinExistence type="inferred from homology"/>
<comment type="similarity">
    <text evidence="2">Belongs to the RUS1 family.</text>
</comment>
<dbReference type="GO" id="GO:0016020">
    <property type="term" value="C:membrane"/>
    <property type="evidence" value="ECO:0007669"/>
    <property type="project" value="UniProtKB-SubCell"/>
</dbReference>
<name>A0AAW1B6P6_CROAD</name>
<dbReference type="Pfam" id="PF04884">
    <property type="entry name" value="UVB_sens_prot"/>
    <property type="match status" value="1"/>
</dbReference>
<protein>
    <submittedName>
        <fullName evidence="9">RUS1 family protein C16orf58 like</fullName>
    </submittedName>
</protein>
<gene>
    <name evidence="9" type="ORF">NXF25_020989</name>
</gene>
<accession>A0AAW1B6P6</accession>
<dbReference type="Pfam" id="PF24160">
    <property type="entry name" value="UVB_sens_C"/>
    <property type="match status" value="1"/>
</dbReference>
<dbReference type="InterPro" id="IPR054549">
    <property type="entry name" value="UVB_sens_RUS_dom"/>
</dbReference>
<dbReference type="EMBL" id="JAOTOJ010000008">
    <property type="protein sequence ID" value="KAK9397628.1"/>
    <property type="molecule type" value="Genomic_DNA"/>
</dbReference>
<feature type="transmembrane region" description="Helical" evidence="6">
    <location>
        <begin position="335"/>
        <end position="354"/>
    </location>
</feature>
<evidence type="ECO:0000259" key="8">
    <source>
        <dbReference type="Pfam" id="PF24160"/>
    </source>
</evidence>
<organism evidence="9 10">
    <name type="scientific">Crotalus adamanteus</name>
    <name type="common">Eastern diamondback rattlesnake</name>
    <dbReference type="NCBI Taxonomy" id="8729"/>
    <lineage>
        <taxon>Eukaryota</taxon>
        <taxon>Metazoa</taxon>
        <taxon>Chordata</taxon>
        <taxon>Craniata</taxon>
        <taxon>Vertebrata</taxon>
        <taxon>Euteleostomi</taxon>
        <taxon>Lepidosauria</taxon>
        <taxon>Squamata</taxon>
        <taxon>Bifurcata</taxon>
        <taxon>Unidentata</taxon>
        <taxon>Episquamata</taxon>
        <taxon>Toxicofera</taxon>
        <taxon>Serpentes</taxon>
        <taxon>Colubroidea</taxon>
        <taxon>Viperidae</taxon>
        <taxon>Crotalinae</taxon>
        <taxon>Crotalus</taxon>
    </lineage>
</organism>
<dbReference type="InterPro" id="IPR006968">
    <property type="entry name" value="RUS_fam"/>
</dbReference>
<comment type="subcellular location">
    <subcellularLocation>
        <location evidence="1">Membrane</location>
    </subcellularLocation>
</comment>
<evidence type="ECO:0000256" key="4">
    <source>
        <dbReference type="ARBA" id="ARBA00022989"/>
    </source>
</evidence>
<keyword evidence="3 6" id="KW-0812">Transmembrane</keyword>
<evidence type="ECO:0000313" key="10">
    <source>
        <dbReference type="Proteomes" id="UP001474421"/>
    </source>
</evidence>
<reference evidence="9 10" key="1">
    <citation type="journal article" date="2024" name="Proc. Natl. Acad. Sci. U.S.A.">
        <title>The genetic regulatory architecture and epigenomic basis for age-related changes in rattlesnake venom.</title>
        <authorList>
            <person name="Hogan M.P."/>
            <person name="Holding M.L."/>
            <person name="Nystrom G.S."/>
            <person name="Colston T.J."/>
            <person name="Bartlett D.A."/>
            <person name="Mason A.J."/>
            <person name="Ellsworth S.A."/>
            <person name="Rautsaw R.M."/>
            <person name="Lawrence K.C."/>
            <person name="Strickland J.L."/>
            <person name="He B."/>
            <person name="Fraser P."/>
            <person name="Margres M.J."/>
            <person name="Gilbert D.M."/>
            <person name="Gibbs H.L."/>
            <person name="Parkinson C.L."/>
            <person name="Rokyta D.R."/>
        </authorList>
    </citation>
    <scope>NUCLEOTIDE SEQUENCE [LARGE SCALE GENOMIC DNA]</scope>
    <source>
        <strain evidence="9">DRR0105</strain>
    </source>
</reference>
<feature type="transmembrane region" description="Helical" evidence="6">
    <location>
        <begin position="264"/>
        <end position="289"/>
    </location>
</feature>
<evidence type="ECO:0000259" key="7">
    <source>
        <dbReference type="Pfam" id="PF04884"/>
    </source>
</evidence>
<feature type="domain" description="Protein root UVB sensitive/RUS" evidence="7">
    <location>
        <begin position="141"/>
        <end position="377"/>
    </location>
</feature>
<feature type="domain" description="Root UVB sensitive protein C-terminal" evidence="8">
    <location>
        <begin position="379"/>
        <end position="539"/>
    </location>
</feature>
<dbReference type="Proteomes" id="UP001474421">
    <property type="component" value="Unassembled WGS sequence"/>
</dbReference>
<sequence>MGRRLHFPEIYKRRRCDNERKPGLQFGHFLWFPLLDENSVYSRSPLETLLRLHFCLKDVAKCLLREREPGCLAIFWVPNSNPGRKDADGHHHPFCKGTIMTDLDMQTLCTESYGSQFARRYQALPNGKLNSKTDASKDWHLNSFHRIFKSIFLPQGYPESVSTDYLAYQFWDTIQAFASSITGTLATQAVLKGVGVGDETSTVAAAAVTWILKDGTGMLGRIAFAWSKGSKLDCDAKQWRLFADVLNDVAIFMEIMAPAFPACFTLIVCTSGFFKCIVGVAGGATRAALTMHQARRDNMADVSAKDGSQETLVNLAGLLFSLFLIPLVVDNLPLTYAFYALFTILHLYANYQAVRAVCMETLNRARLHLVLQHYLKREEVLGPAVINPQEPLLLGFRQQLKITLGTPLHTVTSSVADFQKALEGNASNYLIFFNRPAGVISILLHRQADSVDVIKAYTHALLLEALLCEDVENCALERGSLLNLQHQLCKESGKEDPRINSEMHQFLDRIFPKFLAGLTSAGWVTSRNLLGPEEWRIEWLSAEKKML</sequence>
<dbReference type="PANTHER" id="PTHR12770:SF31">
    <property type="entry name" value="RUS FAMILY MEMBER 1"/>
    <property type="match status" value="1"/>
</dbReference>
<evidence type="ECO:0000256" key="3">
    <source>
        <dbReference type="ARBA" id="ARBA00022692"/>
    </source>
</evidence>
<keyword evidence="5 6" id="KW-0472">Membrane</keyword>
<keyword evidence="4 6" id="KW-1133">Transmembrane helix</keyword>